<sequence length="297" mass="33276">MTPIIVLFLLPFSIVPCDAFQATRSNRIPMSVIAVSATEDAAALTGRDLLSNHGHVDHLMQSEAFLSSLHDPDFADLPHRAHPPVDTKSFYDADIELQMLSDRKSLDALLQSLEYRSSLKSEETKAEDGFFGKKEIHQHSALAHLMESDEFKHSLDVSDSPSEPFHATHNTIVDSDTDFDISSDFSKRMLHQKAELNNLMKDDIRRRGDESSAMDFLIQQCALYDVLRSSVFRSSLHPNNEGEHLLHPHSNMADSHLHTLLVGEEDNNLPATDFDFDLAMLRGKSSLNRLLSTSPSI</sequence>
<evidence type="ECO:0000313" key="3">
    <source>
        <dbReference type="Proteomes" id="UP000001449"/>
    </source>
</evidence>
<evidence type="ECO:0000313" key="2">
    <source>
        <dbReference type="EMBL" id="EED93296.1"/>
    </source>
</evidence>
<reference evidence="2 3" key="2">
    <citation type="journal article" date="2008" name="Nature">
        <title>The Phaeodactylum genome reveals the evolutionary history of diatom genomes.</title>
        <authorList>
            <person name="Bowler C."/>
            <person name="Allen A.E."/>
            <person name="Badger J.H."/>
            <person name="Grimwood J."/>
            <person name="Jabbari K."/>
            <person name="Kuo A."/>
            <person name="Maheswari U."/>
            <person name="Martens C."/>
            <person name="Maumus F."/>
            <person name="Otillar R.P."/>
            <person name="Rayko E."/>
            <person name="Salamov A."/>
            <person name="Vandepoele K."/>
            <person name="Beszteri B."/>
            <person name="Gruber A."/>
            <person name="Heijde M."/>
            <person name="Katinka M."/>
            <person name="Mock T."/>
            <person name="Valentin K."/>
            <person name="Verret F."/>
            <person name="Berges J.A."/>
            <person name="Brownlee C."/>
            <person name="Cadoret J.P."/>
            <person name="Chiovitti A."/>
            <person name="Choi C.J."/>
            <person name="Coesel S."/>
            <person name="De Martino A."/>
            <person name="Detter J.C."/>
            <person name="Durkin C."/>
            <person name="Falciatore A."/>
            <person name="Fournet J."/>
            <person name="Haruta M."/>
            <person name="Huysman M.J."/>
            <person name="Jenkins B.D."/>
            <person name="Jiroutova K."/>
            <person name="Jorgensen R.E."/>
            <person name="Joubert Y."/>
            <person name="Kaplan A."/>
            <person name="Kroger N."/>
            <person name="Kroth P.G."/>
            <person name="La Roche J."/>
            <person name="Lindquist E."/>
            <person name="Lommer M."/>
            <person name="Martin-Jezequel V."/>
            <person name="Lopez P.J."/>
            <person name="Lucas S."/>
            <person name="Mangogna M."/>
            <person name="McGinnis K."/>
            <person name="Medlin L.K."/>
            <person name="Montsant A."/>
            <person name="Oudot-Le Secq M.P."/>
            <person name="Napoli C."/>
            <person name="Obornik M."/>
            <person name="Parker M.S."/>
            <person name="Petit J.L."/>
            <person name="Porcel B.M."/>
            <person name="Poulsen N."/>
            <person name="Robison M."/>
            <person name="Rychlewski L."/>
            <person name="Rynearson T.A."/>
            <person name="Schmutz J."/>
            <person name="Shapiro H."/>
            <person name="Siaut M."/>
            <person name="Stanley M."/>
            <person name="Sussman M.R."/>
            <person name="Taylor A.R."/>
            <person name="Vardi A."/>
            <person name="von Dassow P."/>
            <person name="Vyverman W."/>
            <person name="Willis A."/>
            <person name="Wyrwicz L.S."/>
            <person name="Rokhsar D.S."/>
            <person name="Weissenbach J."/>
            <person name="Armbrust E.V."/>
            <person name="Green B.R."/>
            <person name="Van de Peer Y."/>
            <person name="Grigoriev I.V."/>
        </authorList>
    </citation>
    <scope>NUCLEOTIDE SEQUENCE [LARGE SCALE GENOMIC DNA]</scope>
    <source>
        <strain evidence="2 3">CCMP1335</strain>
    </source>
</reference>
<dbReference type="EMBL" id="CM000641">
    <property type="protein sequence ID" value="EED93296.1"/>
    <property type="molecule type" value="Genomic_DNA"/>
</dbReference>
<name>B8BZ69_THAPS</name>
<feature type="chain" id="PRO_5002866080" evidence="1">
    <location>
        <begin position="20"/>
        <end position="297"/>
    </location>
</feature>
<dbReference type="InParanoid" id="B8BZ69"/>
<feature type="signal peptide" evidence="1">
    <location>
        <begin position="1"/>
        <end position="19"/>
    </location>
</feature>
<dbReference type="Proteomes" id="UP000001449">
    <property type="component" value="Chromosome 4"/>
</dbReference>
<organism evidence="2 3">
    <name type="scientific">Thalassiosira pseudonana</name>
    <name type="common">Marine diatom</name>
    <name type="synonym">Cyclotella nana</name>
    <dbReference type="NCBI Taxonomy" id="35128"/>
    <lineage>
        <taxon>Eukaryota</taxon>
        <taxon>Sar</taxon>
        <taxon>Stramenopiles</taxon>
        <taxon>Ochrophyta</taxon>
        <taxon>Bacillariophyta</taxon>
        <taxon>Coscinodiscophyceae</taxon>
        <taxon>Thalassiosirophycidae</taxon>
        <taxon>Thalassiosirales</taxon>
        <taxon>Thalassiosiraceae</taxon>
        <taxon>Thalassiosira</taxon>
    </lineage>
</organism>
<gene>
    <name evidence="2" type="ORF">THAPSDRAFT_22231</name>
</gene>
<protein>
    <submittedName>
        <fullName evidence="2">Uncharacterized protein</fullName>
    </submittedName>
</protein>
<dbReference type="HOGENOM" id="CLU_938397_0_0_1"/>
<evidence type="ECO:0000256" key="1">
    <source>
        <dbReference type="SAM" id="SignalP"/>
    </source>
</evidence>
<keyword evidence="3" id="KW-1185">Reference proteome</keyword>
<accession>B8BZ69</accession>
<dbReference type="AlphaFoldDB" id="B8BZ69"/>
<proteinExistence type="predicted"/>
<dbReference type="PaxDb" id="35128-Thaps22231"/>
<dbReference type="GeneID" id="7447929"/>
<reference evidence="2 3" key="1">
    <citation type="journal article" date="2004" name="Science">
        <title>The genome of the diatom Thalassiosira pseudonana: ecology, evolution, and metabolism.</title>
        <authorList>
            <person name="Armbrust E.V."/>
            <person name="Berges J.A."/>
            <person name="Bowler C."/>
            <person name="Green B.R."/>
            <person name="Martinez D."/>
            <person name="Putnam N.H."/>
            <person name="Zhou S."/>
            <person name="Allen A.E."/>
            <person name="Apt K.E."/>
            <person name="Bechner M."/>
            <person name="Brzezinski M.A."/>
            <person name="Chaal B.K."/>
            <person name="Chiovitti A."/>
            <person name="Davis A.K."/>
            <person name="Demarest M.S."/>
            <person name="Detter J.C."/>
            <person name="Glavina T."/>
            <person name="Goodstein D."/>
            <person name="Hadi M.Z."/>
            <person name="Hellsten U."/>
            <person name="Hildebrand M."/>
            <person name="Jenkins B.D."/>
            <person name="Jurka J."/>
            <person name="Kapitonov V.V."/>
            <person name="Kroger N."/>
            <person name="Lau W.W."/>
            <person name="Lane T.W."/>
            <person name="Larimer F.W."/>
            <person name="Lippmeier J.C."/>
            <person name="Lucas S."/>
            <person name="Medina M."/>
            <person name="Montsant A."/>
            <person name="Obornik M."/>
            <person name="Parker M.S."/>
            <person name="Palenik B."/>
            <person name="Pazour G.J."/>
            <person name="Richardson P.M."/>
            <person name="Rynearson T.A."/>
            <person name="Saito M.A."/>
            <person name="Schwartz D.C."/>
            <person name="Thamatrakoln K."/>
            <person name="Valentin K."/>
            <person name="Vardi A."/>
            <person name="Wilkerson F.P."/>
            <person name="Rokhsar D.S."/>
        </authorList>
    </citation>
    <scope>NUCLEOTIDE SEQUENCE [LARGE SCALE GENOMIC DNA]</scope>
    <source>
        <strain evidence="2 3">CCMP1335</strain>
    </source>
</reference>
<dbReference type="RefSeq" id="XP_002289759.1">
    <property type="nucleotide sequence ID" value="XM_002289723.1"/>
</dbReference>
<dbReference type="KEGG" id="tps:THAPSDRAFT_22231"/>
<keyword evidence="1" id="KW-0732">Signal</keyword>